<keyword evidence="14" id="KW-1185">Reference proteome</keyword>
<comment type="caution">
    <text evidence="13">The sequence shown here is derived from an EMBL/GenBank/DDBJ whole genome shotgun (WGS) entry which is preliminary data.</text>
</comment>
<evidence type="ECO:0000256" key="8">
    <source>
        <dbReference type="ARBA" id="ARBA00022967"/>
    </source>
</evidence>
<dbReference type="PROSITE" id="PS01047">
    <property type="entry name" value="HMA_1"/>
    <property type="match status" value="1"/>
</dbReference>
<keyword evidence="7 11" id="KW-0067">ATP-binding</keyword>
<dbReference type="GO" id="GO:0005524">
    <property type="term" value="F:ATP binding"/>
    <property type="evidence" value="ECO:0007669"/>
    <property type="project" value="UniProtKB-UniRule"/>
</dbReference>
<dbReference type="FunFam" id="2.70.150.10:FF:000020">
    <property type="entry name" value="Copper-exporting P-type ATPase A"/>
    <property type="match status" value="1"/>
</dbReference>
<dbReference type="Gene3D" id="3.40.50.1000">
    <property type="entry name" value="HAD superfamily/HAD-like"/>
    <property type="match status" value="1"/>
</dbReference>
<dbReference type="PROSITE" id="PS50846">
    <property type="entry name" value="HMA_2"/>
    <property type="match status" value="1"/>
</dbReference>
<evidence type="ECO:0000313" key="14">
    <source>
        <dbReference type="Proteomes" id="UP000198711"/>
    </source>
</evidence>
<dbReference type="PRINTS" id="PR00119">
    <property type="entry name" value="CATATPASE"/>
</dbReference>
<dbReference type="InterPro" id="IPR006121">
    <property type="entry name" value="HMA_dom"/>
</dbReference>
<dbReference type="NCBIfam" id="TIGR01511">
    <property type="entry name" value="ATPase-IB1_Cu"/>
    <property type="match status" value="1"/>
</dbReference>
<sequence length="739" mass="79764">MQTVKEIFPVLEMTCAACAVSVESILKSADGVQDAGVNFANQDAWVSYNPQVTNPQNLRKAVQSIGYDLIIEKDNQQELKETAQKNHFQQIKKRFTWSFFLSLPVVIIAMFFMDMPYGNWIMLALSAPVVFYFGRSFFVNAWKQSLHAKANMDTLVALSTGVAWLFSAFNTFYPEFWHRRGIHPHVYYEAAAVVISFISLGKLLEERAKSNTSSALKKLMGLQPKTVTLIQANEEMTELPVKQVQPGNLLLVKPGEKIPVDGIVTEGTSYIDESMISGEPIPVLKEKKAKVYAGTINQKGSLRFTAEKVGADTLLAQIIQMVQEAQGSKAPVQKLVDKIAGIFVPVVIGIAILTFAAWMVFAKENAFTYGLLSAVTVLVIACPCALGLATPTAIMVGVGKGAENKILIKDAESLELAHKVNAVVLDKTGTITEGSPSVTGIFFDNEADALFLQSLLLAMEQQSEHPLAEAITAYLRAAGISAVSLNGIESLTGKGVKTNYQGHTYLAGNDTLMIENGVATTGRLYQQASDMQKQARSVVLFARGQQLVAVVAIADQIKTSSKEAIEQMQNRGIEVYMLTGDNQQTAAVVAAEAGIKHFKAGLLPSDKAAFIKVLQEEGKVVAMAGDGINDSQALAQADVGIAMSKGSDIAMDVAKITLMGSDLNSIPRALQLSKRTVATIRQNLFWAFIYNIIGIPLAAGVLFPVNGFLLNPMIAGAAMALSSISVVSNSLRLKLTKLS</sequence>
<dbReference type="GO" id="GO:0055070">
    <property type="term" value="P:copper ion homeostasis"/>
    <property type="evidence" value="ECO:0007669"/>
    <property type="project" value="TreeGrafter"/>
</dbReference>
<dbReference type="CDD" id="cd02094">
    <property type="entry name" value="P-type_ATPase_Cu-like"/>
    <property type="match status" value="1"/>
</dbReference>
<evidence type="ECO:0000259" key="12">
    <source>
        <dbReference type="PROSITE" id="PS50846"/>
    </source>
</evidence>
<dbReference type="SUPFAM" id="SSF55008">
    <property type="entry name" value="HMA, heavy metal-associated domain"/>
    <property type="match status" value="1"/>
</dbReference>
<evidence type="ECO:0000256" key="3">
    <source>
        <dbReference type="ARBA" id="ARBA00022475"/>
    </source>
</evidence>
<dbReference type="AlphaFoldDB" id="A0A8X8IH02"/>
<organism evidence="13 14">
    <name type="scientific">Hydrobacter penzbergensis</name>
    <dbReference type="NCBI Taxonomy" id="1235997"/>
    <lineage>
        <taxon>Bacteria</taxon>
        <taxon>Pseudomonadati</taxon>
        <taxon>Bacteroidota</taxon>
        <taxon>Chitinophagia</taxon>
        <taxon>Chitinophagales</taxon>
        <taxon>Chitinophagaceae</taxon>
        <taxon>Hydrobacter</taxon>
    </lineage>
</organism>
<accession>A0A8X8IH02</accession>
<dbReference type="SFLD" id="SFLDS00003">
    <property type="entry name" value="Haloacid_Dehalogenase"/>
    <property type="match status" value="1"/>
</dbReference>
<dbReference type="SFLD" id="SFLDG00002">
    <property type="entry name" value="C1.7:_P-type_atpase_like"/>
    <property type="match status" value="1"/>
</dbReference>
<dbReference type="GO" id="GO:0005507">
    <property type="term" value="F:copper ion binding"/>
    <property type="evidence" value="ECO:0007669"/>
    <property type="project" value="TreeGrafter"/>
</dbReference>
<dbReference type="InterPro" id="IPR036412">
    <property type="entry name" value="HAD-like_sf"/>
</dbReference>
<dbReference type="Gene3D" id="3.40.1110.10">
    <property type="entry name" value="Calcium-transporting ATPase, cytoplasmic domain N"/>
    <property type="match status" value="1"/>
</dbReference>
<evidence type="ECO:0000256" key="11">
    <source>
        <dbReference type="RuleBase" id="RU362081"/>
    </source>
</evidence>
<reference evidence="13 14" key="1">
    <citation type="submission" date="2016-10" db="EMBL/GenBank/DDBJ databases">
        <authorList>
            <person name="Varghese N."/>
            <person name="Submissions S."/>
        </authorList>
    </citation>
    <scope>NUCLEOTIDE SEQUENCE [LARGE SCALE GENOMIC DNA]</scope>
    <source>
        <strain evidence="13 14">DSM 25353</strain>
    </source>
</reference>
<dbReference type="Gene3D" id="2.70.150.10">
    <property type="entry name" value="Calcium-transporting ATPase, cytoplasmic transduction domain A"/>
    <property type="match status" value="1"/>
</dbReference>
<dbReference type="GO" id="GO:0016887">
    <property type="term" value="F:ATP hydrolysis activity"/>
    <property type="evidence" value="ECO:0007669"/>
    <property type="project" value="InterPro"/>
</dbReference>
<keyword evidence="5 11" id="KW-0479">Metal-binding</keyword>
<dbReference type="GO" id="GO:0005886">
    <property type="term" value="C:plasma membrane"/>
    <property type="evidence" value="ECO:0007669"/>
    <property type="project" value="UniProtKB-SubCell"/>
</dbReference>
<feature type="transmembrane region" description="Helical" evidence="11">
    <location>
        <begin position="185"/>
        <end position="204"/>
    </location>
</feature>
<dbReference type="SUPFAM" id="SSF81665">
    <property type="entry name" value="Calcium ATPase, transmembrane domain M"/>
    <property type="match status" value="1"/>
</dbReference>
<name>A0A8X8IH02_9BACT</name>
<feature type="transmembrane region" description="Helical" evidence="11">
    <location>
        <begin position="95"/>
        <end position="113"/>
    </location>
</feature>
<dbReference type="Pfam" id="PF00122">
    <property type="entry name" value="E1-E2_ATPase"/>
    <property type="match status" value="1"/>
</dbReference>
<feature type="transmembrane region" description="Helical" evidence="11">
    <location>
        <begin position="709"/>
        <end position="731"/>
    </location>
</feature>
<evidence type="ECO:0000313" key="13">
    <source>
        <dbReference type="EMBL" id="SDX17650.1"/>
    </source>
</evidence>
<evidence type="ECO:0000256" key="10">
    <source>
        <dbReference type="ARBA" id="ARBA00023136"/>
    </source>
</evidence>
<dbReference type="PANTHER" id="PTHR43520:SF8">
    <property type="entry name" value="P-TYPE CU(+) TRANSPORTER"/>
    <property type="match status" value="1"/>
</dbReference>
<dbReference type="FunFam" id="3.30.70.100:FF:000001">
    <property type="entry name" value="ATPase copper transporting beta"/>
    <property type="match status" value="1"/>
</dbReference>
<dbReference type="PRINTS" id="PR00943">
    <property type="entry name" value="CUATPASE"/>
</dbReference>
<dbReference type="Proteomes" id="UP000198711">
    <property type="component" value="Unassembled WGS sequence"/>
</dbReference>
<keyword evidence="10 11" id="KW-0472">Membrane</keyword>
<dbReference type="InterPro" id="IPR027256">
    <property type="entry name" value="P-typ_ATPase_IB"/>
</dbReference>
<dbReference type="Pfam" id="PF00702">
    <property type="entry name" value="Hydrolase"/>
    <property type="match status" value="1"/>
</dbReference>
<comment type="similarity">
    <text evidence="2 11">Belongs to the cation transport ATPase (P-type) (TC 3.A.3) family. Type IB subfamily.</text>
</comment>
<evidence type="ECO:0000256" key="9">
    <source>
        <dbReference type="ARBA" id="ARBA00022989"/>
    </source>
</evidence>
<dbReference type="InterPro" id="IPR018303">
    <property type="entry name" value="ATPase_P-typ_P_site"/>
</dbReference>
<dbReference type="InterPro" id="IPR023214">
    <property type="entry name" value="HAD_sf"/>
</dbReference>
<feature type="domain" description="HMA" evidence="12">
    <location>
        <begin position="4"/>
        <end position="70"/>
    </location>
</feature>
<evidence type="ECO:0000256" key="7">
    <source>
        <dbReference type="ARBA" id="ARBA00022840"/>
    </source>
</evidence>
<keyword evidence="9 11" id="KW-1133">Transmembrane helix</keyword>
<dbReference type="InterPro" id="IPR044492">
    <property type="entry name" value="P_typ_ATPase_HD_dom"/>
</dbReference>
<feature type="transmembrane region" description="Helical" evidence="11">
    <location>
        <begin position="119"/>
        <end position="142"/>
    </location>
</feature>
<dbReference type="SFLD" id="SFLDF00027">
    <property type="entry name" value="p-type_atpase"/>
    <property type="match status" value="1"/>
</dbReference>
<evidence type="ECO:0000256" key="5">
    <source>
        <dbReference type="ARBA" id="ARBA00022723"/>
    </source>
</evidence>
<dbReference type="GO" id="GO:0060003">
    <property type="term" value="P:copper ion export"/>
    <property type="evidence" value="ECO:0007669"/>
    <property type="project" value="UniProtKB-ARBA"/>
</dbReference>
<dbReference type="InterPro" id="IPR023299">
    <property type="entry name" value="ATPase_P-typ_cyto_dom_N"/>
</dbReference>
<dbReference type="InterPro" id="IPR008250">
    <property type="entry name" value="ATPase_P-typ_transduc_dom_A_sf"/>
</dbReference>
<dbReference type="EMBL" id="FNNO01000010">
    <property type="protein sequence ID" value="SDX17650.1"/>
    <property type="molecule type" value="Genomic_DNA"/>
</dbReference>
<feature type="transmembrane region" description="Helical" evidence="11">
    <location>
        <begin position="154"/>
        <end position="173"/>
    </location>
</feature>
<gene>
    <name evidence="13" type="ORF">SAMN05444410_11047</name>
</gene>
<feature type="transmembrane region" description="Helical" evidence="11">
    <location>
        <begin position="339"/>
        <end position="361"/>
    </location>
</feature>
<evidence type="ECO:0000256" key="6">
    <source>
        <dbReference type="ARBA" id="ARBA00022741"/>
    </source>
</evidence>
<keyword evidence="8" id="KW-1278">Translocase</keyword>
<evidence type="ECO:0000256" key="1">
    <source>
        <dbReference type="ARBA" id="ARBA00004651"/>
    </source>
</evidence>
<dbReference type="CDD" id="cd00371">
    <property type="entry name" value="HMA"/>
    <property type="match status" value="1"/>
</dbReference>
<feature type="transmembrane region" description="Helical" evidence="11">
    <location>
        <begin position="684"/>
        <end position="703"/>
    </location>
</feature>
<proteinExistence type="inferred from homology"/>
<dbReference type="GO" id="GO:0043682">
    <property type="term" value="F:P-type divalent copper transporter activity"/>
    <property type="evidence" value="ECO:0007669"/>
    <property type="project" value="TreeGrafter"/>
</dbReference>
<dbReference type="RefSeq" id="WP_092724263.1">
    <property type="nucleotide sequence ID" value="NZ_FNNO01000010.1"/>
</dbReference>
<keyword evidence="3 11" id="KW-1003">Cell membrane</keyword>
<dbReference type="NCBIfam" id="TIGR01494">
    <property type="entry name" value="ATPase_P-type"/>
    <property type="match status" value="1"/>
</dbReference>
<feature type="transmembrane region" description="Helical" evidence="11">
    <location>
        <begin position="367"/>
        <end position="390"/>
    </location>
</feature>
<dbReference type="Gene3D" id="3.30.70.100">
    <property type="match status" value="1"/>
</dbReference>
<dbReference type="PROSITE" id="PS00154">
    <property type="entry name" value="ATPASE_E1_E2"/>
    <property type="match status" value="1"/>
</dbReference>
<protein>
    <submittedName>
        <fullName evidence="13">Cu2+-exporting ATPase</fullName>
    </submittedName>
</protein>
<evidence type="ECO:0000256" key="2">
    <source>
        <dbReference type="ARBA" id="ARBA00006024"/>
    </source>
</evidence>
<dbReference type="InterPro" id="IPR059000">
    <property type="entry name" value="ATPase_P-type_domA"/>
</dbReference>
<dbReference type="InterPro" id="IPR023298">
    <property type="entry name" value="ATPase_P-typ_TM_dom_sf"/>
</dbReference>
<dbReference type="SUPFAM" id="SSF56784">
    <property type="entry name" value="HAD-like"/>
    <property type="match status" value="1"/>
</dbReference>
<keyword evidence="6 11" id="KW-0547">Nucleotide-binding</keyword>
<dbReference type="InterPro" id="IPR017969">
    <property type="entry name" value="Heavy-metal-associated_CS"/>
</dbReference>
<evidence type="ECO:0000256" key="4">
    <source>
        <dbReference type="ARBA" id="ARBA00022692"/>
    </source>
</evidence>
<dbReference type="SUPFAM" id="SSF81653">
    <property type="entry name" value="Calcium ATPase, transduction domain A"/>
    <property type="match status" value="1"/>
</dbReference>
<keyword evidence="4 11" id="KW-0812">Transmembrane</keyword>
<dbReference type="Pfam" id="PF00403">
    <property type="entry name" value="HMA"/>
    <property type="match status" value="1"/>
</dbReference>
<comment type="subcellular location">
    <subcellularLocation>
        <location evidence="1">Cell membrane</location>
        <topology evidence="1">Multi-pass membrane protein</topology>
    </subcellularLocation>
</comment>
<dbReference type="PANTHER" id="PTHR43520">
    <property type="entry name" value="ATP7, ISOFORM B"/>
    <property type="match status" value="1"/>
</dbReference>
<dbReference type="InterPro" id="IPR036163">
    <property type="entry name" value="HMA_dom_sf"/>
</dbReference>
<dbReference type="InterPro" id="IPR001757">
    <property type="entry name" value="P_typ_ATPase"/>
</dbReference>
<dbReference type="NCBIfam" id="TIGR01525">
    <property type="entry name" value="ATPase-IB_hvy"/>
    <property type="match status" value="1"/>
</dbReference>